<protein>
    <submittedName>
        <fullName evidence="2">Uncharacterized protein</fullName>
    </submittedName>
</protein>
<proteinExistence type="predicted"/>
<sequence>MPVPRITSILQDSHRNNNNEAAHNQTPKDQRKPHRSCTKTAGKQCHQARSKRPDCEPQPI</sequence>
<reference evidence="3" key="1">
    <citation type="submission" date="2018-02" db="EMBL/GenBank/DDBJ databases">
        <authorList>
            <person name="Hausmann B."/>
        </authorList>
    </citation>
    <scope>NUCLEOTIDE SEQUENCE [LARGE SCALE GENOMIC DNA]</scope>
    <source>
        <strain evidence="3">Peat soil MAG SbA1</strain>
    </source>
</reference>
<name>A0A2U3LDW5_9BACT</name>
<gene>
    <name evidence="2" type="ORF">SBA1_980057</name>
</gene>
<evidence type="ECO:0000256" key="1">
    <source>
        <dbReference type="SAM" id="MobiDB-lite"/>
    </source>
</evidence>
<evidence type="ECO:0000313" key="3">
    <source>
        <dbReference type="Proteomes" id="UP000238701"/>
    </source>
</evidence>
<organism evidence="2 3">
    <name type="scientific">Candidatus Sulfotelmatobacter kueseliae</name>
    <dbReference type="NCBI Taxonomy" id="2042962"/>
    <lineage>
        <taxon>Bacteria</taxon>
        <taxon>Pseudomonadati</taxon>
        <taxon>Acidobacteriota</taxon>
        <taxon>Terriglobia</taxon>
        <taxon>Terriglobales</taxon>
        <taxon>Candidatus Korobacteraceae</taxon>
        <taxon>Candidatus Sulfotelmatobacter</taxon>
    </lineage>
</organism>
<feature type="compositionally biased region" description="Basic and acidic residues" evidence="1">
    <location>
        <begin position="51"/>
        <end position="60"/>
    </location>
</feature>
<accession>A0A2U3LDW5</accession>
<feature type="region of interest" description="Disordered" evidence="1">
    <location>
        <begin position="1"/>
        <end position="60"/>
    </location>
</feature>
<dbReference type="Proteomes" id="UP000238701">
    <property type="component" value="Unassembled WGS sequence"/>
</dbReference>
<evidence type="ECO:0000313" key="2">
    <source>
        <dbReference type="EMBL" id="SPF50056.1"/>
    </source>
</evidence>
<feature type="compositionally biased region" description="Polar residues" evidence="1">
    <location>
        <begin position="18"/>
        <end position="27"/>
    </location>
</feature>
<dbReference type="EMBL" id="OMOD01000197">
    <property type="protein sequence ID" value="SPF50056.1"/>
    <property type="molecule type" value="Genomic_DNA"/>
</dbReference>
<dbReference type="AlphaFoldDB" id="A0A2U3LDW5"/>